<dbReference type="GO" id="GO:0000156">
    <property type="term" value="F:phosphorelay response regulator activity"/>
    <property type="evidence" value="ECO:0007669"/>
    <property type="project" value="InterPro"/>
</dbReference>
<dbReference type="GO" id="GO:0005737">
    <property type="term" value="C:cytoplasm"/>
    <property type="evidence" value="ECO:0007669"/>
    <property type="project" value="InterPro"/>
</dbReference>
<dbReference type="Pfam" id="PF02518">
    <property type="entry name" value="HATPase_c"/>
    <property type="match status" value="1"/>
</dbReference>
<evidence type="ECO:0000256" key="1">
    <source>
        <dbReference type="ARBA" id="ARBA00000085"/>
    </source>
</evidence>
<evidence type="ECO:0000259" key="16">
    <source>
        <dbReference type="PROSITE" id="PS50122"/>
    </source>
</evidence>
<dbReference type="GO" id="GO:0008983">
    <property type="term" value="F:protein-glutamate O-methyltransferase activity"/>
    <property type="evidence" value="ECO:0007669"/>
    <property type="project" value="UniProtKB-EC"/>
</dbReference>
<dbReference type="InterPro" id="IPR003594">
    <property type="entry name" value="HATPase_dom"/>
</dbReference>
<feature type="domain" description="PAC" evidence="15">
    <location>
        <begin position="806"/>
        <end position="856"/>
    </location>
</feature>
<protein>
    <submittedName>
        <fullName evidence="18">Chemotaxis protein CheY</fullName>
    </submittedName>
</protein>
<keyword evidence="19" id="KW-1185">Reference proteome</keyword>
<accession>A0A1B4V721</accession>
<feature type="coiled-coil region" evidence="11">
    <location>
        <begin position="649"/>
        <end position="736"/>
    </location>
</feature>
<dbReference type="Pfam" id="PF03705">
    <property type="entry name" value="CheR_N"/>
    <property type="match status" value="1"/>
</dbReference>
<dbReference type="Pfam" id="PF00072">
    <property type="entry name" value="Response_reg"/>
    <property type="match status" value="1"/>
</dbReference>
<dbReference type="SMART" id="SM00388">
    <property type="entry name" value="HisKA"/>
    <property type="match status" value="1"/>
</dbReference>
<evidence type="ECO:0000256" key="12">
    <source>
        <dbReference type="SAM" id="MobiDB-lite"/>
    </source>
</evidence>
<dbReference type="EMBL" id="AP014936">
    <property type="protein sequence ID" value="BAU49339.1"/>
    <property type="molecule type" value="Genomic_DNA"/>
</dbReference>
<proteinExistence type="predicted"/>
<keyword evidence="8" id="KW-0418">Kinase</keyword>
<dbReference type="Gene3D" id="3.30.565.10">
    <property type="entry name" value="Histidine kinase-like ATPase, C-terminal domain"/>
    <property type="match status" value="1"/>
</dbReference>
<dbReference type="Gene3D" id="1.10.287.130">
    <property type="match status" value="1"/>
</dbReference>
<dbReference type="Pfam" id="PF01339">
    <property type="entry name" value="CheB_methylest"/>
    <property type="match status" value="1"/>
</dbReference>
<evidence type="ECO:0000259" key="14">
    <source>
        <dbReference type="PROSITE" id="PS50110"/>
    </source>
</evidence>
<evidence type="ECO:0000256" key="6">
    <source>
        <dbReference type="ARBA" id="ARBA00022679"/>
    </source>
</evidence>
<dbReference type="SMART" id="SM00091">
    <property type="entry name" value="PAS"/>
    <property type="match status" value="2"/>
</dbReference>
<dbReference type="InterPro" id="IPR013656">
    <property type="entry name" value="PAS_4"/>
</dbReference>
<dbReference type="InterPro" id="IPR005467">
    <property type="entry name" value="His_kinase_dom"/>
</dbReference>
<dbReference type="InterPro" id="IPR000780">
    <property type="entry name" value="CheR_MeTrfase"/>
</dbReference>
<reference evidence="18 19" key="1">
    <citation type="submission" date="2015-08" db="EMBL/GenBank/DDBJ databases">
        <title>Complete genome sequence of Sulfurifustis variabilis.</title>
        <authorList>
            <person name="Miura A."/>
            <person name="Kojima H."/>
            <person name="Fukui M."/>
        </authorList>
    </citation>
    <scope>NUCLEOTIDE SEQUENCE [LARGE SCALE GENOMIC DNA]</scope>
    <source>
        <strain evidence="19">skN76</strain>
    </source>
</reference>
<dbReference type="PRINTS" id="PR00996">
    <property type="entry name" value="CHERMTFRASE"/>
</dbReference>
<dbReference type="GO" id="GO:0006935">
    <property type="term" value="P:chemotaxis"/>
    <property type="evidence" value="ECO:0007669"/>
    <property type="project" value="UniProtKB-UniRule"/>
</dbReference>
<dbReference type="CDD" id="cd02440">
    <property type="entry name" value="AdoMet_MTases"/>
    <property type="match status" value="1"/>
</dbReference>
<gene>
    <name evidence="18" type="ORF">SVA_2791</name>
</gene>
<feature type="domain" description="Response regulatory" evidence="14">
    <location>
        <begin position="1240"/>
        <end position="1353"/>
    </location>
</feature>
<dbReference type="InterPro" id="IPR035909">
    <property type="entry name" value="CheB_C"/>
</dbReference>
<dbReference type="Pfam" id="PF08448">
    <property type="entry name" value="PAS_4"/>
    <property type="match status" value="1"/>
</dbReference>
<dbReference type="PROSITE" id="PS50109">
    <property type="entry name" value="HIS_KIN"/>
    <property type="match status" value="1"/>
</dbReference>
<dbReference type="InterPro" id="IPR000673">
    <property type="entry name" value="Sig_transdc_resp-reg_Me-estase"/>
</dbReference>
<dbReference type="InterPro" id="IPR000014">
    <property type="entry name" value="PAS"/>
</dbReference>
<evidence type="ECO:0000259" key="13">
    <source>
        <dbReference type="PROSITE" id="PS50109"/>
    </source>
</evidence>
<keyword evidence="5" id="KW-0489">Methyltransferase</keyword>
<keyword evidence="4 10" id="KW-0597">Phosphoprotein</keyword>
<dbReference type="GO" id="GO:0032259">
    <property type="term" value="P:methylation"/>
    <property type="evidence" value="ECO:0007669"/>
    <property type="project" value="UniProtKB-KW"/>
</dbReference>
<dbReference type="InterPro" id="IPR029063">
    <property type="entry name" value="SAM-dependent_MTases_sf"/>
</dbReference>
<dbReference type="InterPro" id="IPR011006">
    <property type="entry name" value="CheY-like_superfamily"/>
</dbReference>
<feature type="active site" evidence="9">
    <location>
        <position position="28"/>
    </location>
</feature>
<evidence type="ECO:0000256" key="8">
    <source>
        <dbReference type="ARBA" id="ARBA00022777"/>
    </source>
</evidence>
<dbReference type="GO" id="GO:0008984">
    <property type="term" value="F:protein-glutamate methylesterase activity"/>
    <property type="evidence" value="ECO:0007669"/>
    <property type="project" value="InterPro"/>
</dbReference>
<evidence type="ECO:0000259" key="17">
    <source>
        <dbReference type="PROSITE" id="PS50123"/>
    </source>
</evidence>
<dbReference type="Proteomes" id="UP000218899">
    <property type="component" value="Chromosome"/>
</dbReference>
<dbReference type="Pfam" id="PF00512">
    <property type="entry name" value="HisKA"/>
    <property type="match status" value="1"/>
</dbReference>
<evidence type="ECO:0000256" key="7">
    <source>
        <dbReference type="ARBA" id="ARBA00022691"/>
    </source>
</evidence>
<keyword evidence="11" id="KW-0175">Coiled coil</keyword>
<dbReference type="PROSITE" id="PS50113">
    <property type="entry name" value="PAC"/>
    <property type="match status" value="1"/>
</dbReference>
<comment type="catalytic activity">
    <reaction evidence="1">
        <text>ATP + protein L-histidine = ADP + protein N-phospho-L-histidine.</text>
        <dbReference type="EC" id="2.7.13.3"/>
    </reaction>
</comment>
<dbReference type="InterPro" id="IPR022642">
    <property type="entry name" value="CheR_C"/>
</dbReference>
<dbReference type="Gene3D" id="3.30.450.20">
    <property type="entry name" value="PAS domain"/>
    <property type="match status" value="2"/>
</dbReference>
<dbReference type="GO" id="GO:0005886">
    <property type="term" value="C:plasma membrane"/>
    <property type="evidence" value="ECO:0007669"/>
    <property type="project" value="UniProtKB-ARBA"/>
</dbReference>
<evidence type="ECO:0000313" key="19">
    <source>
        <dbReference type="Proteomes" id="UP000218899"/>
    </source>
</evidence>
<dbReference type="SUPFAM" id="SSF52738">
    <property type="entry name" value="Methylesterase CheB, C-terminal domain"/>
    <property type="match status" value="1"/>
</dbReference>
<feature type="region of interest" description="Disordered" evidence="12">
    <location>
        <begin position="1"/>
        <end position="21"/>
    </location>
</feature>
<dbReference type="CDD" id="cd00082">
    <property type="entry name" value="HisKA"/>
    <property type="match status" value="1"/>
</dbReference>
<keyword evidence="3 9" id="KW-0145">Chemotaxis</keyword>
<dbReference type="Gene3D" id="3.40.50.150">
    <property type="entry name" value="Vaccinia Virus protein VP39"/>
    <property type="match status" value="1"/>
</dbReference>
<dbReference type="PANTHER" id="PTHR24422">
    <property type="entry name" value="CHEMOTAXIS PROTEIN METHYLTRANSFERASE"/>
    <property type="match status" value="1"/>
</dbReference>
<dbReference type="SMART" id="SM00387">
    <property type="entry name" value="HATPase_c"/>
    <property type="match status" value="1"/>
</dbReference>
<dbReference type="InterPro" id="IPR050903">
    <property type="entry name" value="Bact_Chemotaxis_MeTrfase"/>
</dbReference>
<dbReference type="CDD" id="cd00130">
    <property type="entry name" value="PAS"/>
    <property type="match status" value="1"/>
</dbReference>
<evidence type="ECO:0000313" key="18">
    <source>
        <dbReference type="EMBL" id="BAU49339.1"/>
    </source>
</evidence>
<feature type="modified residue" description="4-aspartylphosphate" evidence="10">
    <location>
        <position position="1289"/>
    </location>
</feature>
<dbReference type="InterPro" id="IPR036097">
    <property type="entry name" value="HisK_dim/P_sf"/>
</dbReference>
<dbReference type="InterPro" id="IPR001789">
    <property type="entry name" value="Sig_transdc_resp-reg_receiver"/>
</dbReference>
<name>A0A1B4V721_9GAMM</name>
<dbReference type="Gene3D" id="3.40.50.2300">
    <property type="match status" value="1"/>
</dbReference>
<feature type="domain" description="CheB-type methylesterase" evidence="16">
    <location>
        <begin position="17"/>
        <end position="205"/>
    </location>
</feature>
<feature type="domain" description="CheR-type methyltransferase" evidence="17">
    <location>
        <begin position="227"/>
        <end position="467"/>
    </location>
</feature>
<dbReference type="InterPro" id="IPR003661">
    <property type="entry name" value="HisK_dim/P_dom"/>
</dbReference>
<dbReference type="CDD" id="cd16434">
    <property type="entry name" value="CheB-CheR_fusion"/>
    <property type="match status" value="1"/>
</dbReference>
<dbReference type="InterPro" id="IPR036804">
    <property type="entry name" value="CheR_N_sf"/>
</dbReference>
<evidence type="ECO:0000256" key="10">
    <source>
        <dbReference type="PROSITE-ProRule" id="PRU00169"/>
    </source>
</evidence>
<dbReference type="PROSITE" id="PS50110">
    <property type="entry name" value="RESPONSE_REGULATORY"/>
    <property type="match status" value="1"/>
</dbReference>
<sequence>MISDSDDQDNAKRPERPAPTLVVGVGASAGGLDPCRRLLADAPADKNIAFVVVLHLAPSQESHVAAIFKTVTRMAVTQVAGRERIEPNHVYVIAPATSLGIRDGILEVGEPAKPHYKARPIDAFFSALAADQRDRAVGIVLSGTGNDGAAGLKDIRSAGGLCLVQDPGTAEYDGMPRSAVETGAADAVVPAEEMGRILLEYAGAPGVRPRVREPAERRTSEERAEGLDAILALLGNRYRVDFRDYKKNTLERRTQRRMGLKQIADWQDYLAYLRAHPEEAEALYSDVLIGVTRFFRDPEEWKFLEQQVVPELLASHDADAPVRIWSAGCATGEEAYSLAMVFLEHIERAGGRLKLQVFASDVSHEALAFARRGLYPAGIEEDVPPERLRRFFRRVGEHFQMDRDLRERVTFAAHNLLADPPFAGVDLVSCRNVLIYLEPHAQERLLDLFHFSLRPHGVLWLGSAETIGGRSASFNEITGKHRMYRSVGRARPERYRVPHWVAERGPIHGLPPEPAGPPTAPQIARRLEQWVLQRYTSACVVIDRNLRILYFFGPTGEYLTQPVGEARMDLLSWARPGLYAKLRTGLADAVEHGHKVTVTGMRRERDTGSARVDATIEPTTPVPGADGLFVVTFRDVPKPARVRPPAEGGAPAEALVHQLEQELQEARQELQTTVAQLVNVNEEHYASHEELLSLNEELQSSNEELETSKEELQSLNEELTTTNRQLEERNTELRTITSDLNNLLVSANVPTLFLDRQLRIRRFTPACTQVMRVVPTDVGRSFEHVKMQVRDDDLLADAGRVLENLAPIEAEVTTDDGRWFFRRVLTYRSDEERVDGVCITFHDITAQKRAAAEIEDARLFAEAIIRTSRTPLLVLDAELRVVSANEAFYEAFQVSDRETEGRRIYDLGNHQWDIPKLRHLLEALPAERAVRSYDVEHVFDSIGWRAMRLNADLMKRASQPDLILVSIEDVTDLRKAELAAQRRADELAEDHRRKDEFLAMLGHELRNPLAALANGLTVLRAAGGEADVVERTLAMMARQTRRMTAMLDQLLDVARVSSGKFALAQEAVDVVDAATAAVETVQPMLESAGHELTVSLPPKGTALVLGDGVRLVQVAENLLGNAVKYTETGGRIWLTVSAIGDTVKLSVRDTGIGLEPDMLDHVFDLFTQASRSLHRAKGGLGLGLPLVRSLVEMHRGHVDAYSAGLGQGSEFVVTLPRLHIGQVPRPRDGEAGLPAVLSRRVLVVEDENDAAQSLADLLTIRGHDVRTVPDGLAALDTARAFKPDVVILDLGLPKMDGYQVARKLREEQGKRMLLVALTGYKKDAARLSEAGFDEHLLKPPDLAKLLDLLGAIDDRSLGDVPEPRAAHD</sequence>
<dbReference type="SUPFAM" id="SSF53335">
    <property type="entry name" value="S-adenosyl-L-methionine-dependent methyltransferases"/>
    <property type="match status" value="1"/>
</dbReference>
<dbReference type="SUPFAM" id="SSF47757">
    <property type="entry name" value="Chemotaxis receptor methyltransferase CheR, N-terminal domain"/>
    <property type="match status" value="1"/>
</dbReference>
<dbReference type="RefSeq" id="WP_169924104.1">
    <property type="nucleotide sequence ID" value="NZ_AP014936.1"/>
</dbReference>
<dbReference type="InterPro" id="IPR000700">
    <property type="entry name" value="PAS-assoc_C"/>
</dbReference>
<dbReference type="PANTHER" id="PTHR24422:SF27">
    <property type="entry name" value="PROTEIN-GLUTAMATE O-METHYLTRANSFERASE"/>
    <property type="match status" value="1"/>
</dbReference>
<dbReference type="SMART" id="SM00138">
    <property type="entry name" value="MeTrc"/>
    <property type="match status" value="1"/>
</dbReference>
<evidence type="ECO:0000256" key="5">
    <source>
        <dbReference type="ARBA" id="ARBA00022603"/>
    </source>
</evidence>
<dbReference type="InterPro" id="IPR036890">
    <property type="entry name" value="HATPase_C_sf"/>
</dbReference>
<feature type="active site" evidence="9">
    <location>
        <position position="147"/>
    </location>
</feature>
<keyword evidence="6" id="KW-0808">Transferase</keyword>
<dbReference type="PROSITE" id="PS50123">
    <property type="entry name" value="CHER"/>
    <property type="match status" value="1"/>
</dbReference>
<evidence type="ECO:0000259" key="15">
    <source>
        <dbReference type="PROSITE" id="PS50113"/>
    </source>
</evidence>
<dbReference type="SUPFAM" id="SSF55874">
    <property type="entry name" value="ATPase domain of HSP90 chaperone/DNA topoisomerase II/histidine kinase"/>
    <property type="match status" value="1"/>
</dbReference>
<dbReference type="SUPFAM" id="SSF55785">
    <property type="entry name" value="PYP-like sensor domain (PAS domain)"/>
    <property type="match status" value="2"/>
</dbReference>
<keyword evidence="9" id="KW-0378">Hydrolase</keyword>
<evidence type="ECO:0000256" key="2">
    <source>
        <dbReference type="ARBA" id="ARBA00001541"/>
    </source>
</evidence>
<dbReference type="FunFam" id="3.30.565.10:FF:000006">
    <property type="entry name" value="Sensor histidine kinase WalK"/>
    <property type="match status" value="1"/>
</dbReference>
<dbReference type="Pfam" id="PF01739">
    <property type="entry name" value="CheR"/>
    <property type="match status" value="1"/>
</dbReference>
<feature type="domain" description="Histidine kinase" evidence="13">
    <location>
        <begin position="1000"/>
        <end position="1219"/>
    </location>
</feature>
<evidence type="ECO:0000256" key="4">
    <source>
        <dbReference type="ARBA" id="ARBA00022553"/>
    </source>
</evidence>
<dbReference type="SMART" id="SM00448">
    <property type="entry name" value="REC"/>
    <property type="match status" value="1"/>
</dbReference>
<evidence type="ECO:0000256" key="11">
    <source>
        <dbReference type="SAM" id="Coils"/>
    </source>
</evidence>
<dbReference type="Pfam" id="PF13596">
    <property type="entry name" value="PAS_10"/>
    <property type="match status" value="1"/>
</dbReference>
<comment type="catalytic activity">
    <reaction evidence="2">
        <text>L-glutamyl-[protein] + S-adenosyl-L-methionine = [protein]-L-glutamate 5-O-methyl ester + S-adenosyl-L-homocysteine</text>
        <dbReference type="Rhea" id="RHEA:24452"/>
        <dbReference type="Rhea" id="RHEA-COMP:10208"/>
        <dbReference type="Rhea" id="RHEA-COMP:10311"/>
        <dbReference type="ChEBI" id="CHEBI:29973"/>
        <dbReference type="ChEBI" id="CHEBI:57856"/>
        <dbReference type="ChEBI" id="CHEBI:59789"/>
        <dbReference type="ChEBI" id="CHEBI:82795"/>
        <dbReference type="EC" id="2.1.1.80"/>
    </reaction>
</comment>
<dbReference type="InterPro" id="IPR035965">
    <property type="entry name" value="PAS-like_dom_sf"/>
</dbReference>
<dbReference type="InterPro" id="IPR022641">
    <property type="entry name" value="CheR_N"/>
</dbReference>
<feature type="active site" evidence="9">
    <location>
        <position position="55"/>
    </location>
</feature>
<dbReference type="Gene3D" id="1.10.155.10">
    <property type="entry name" value="Chemotaxis receptor methyltransferase CheR, N-terminal domain"/>
    <property type="match status" value="1"/>
</dbReference>
<organism evidence="18 19">
    <name type="scientific">Sulfurifustis variabilis</name>
    <dbReference type="NCBI Taxonomy" id="1675686"/>
    <lineage>
        <taxon>Bacteria</taxon>
        <taxon>Pseudomonadati</taxon>
        <taxon>Pseudomonadota</taxon>
        <taxon>Gammaproteobacteria</taxon>
        <taxon>Acidiferrobacterales</taxon>
        <taxon>Acidiferrobacteraceae</taxon>
        <taxon>Sulfurifustis</taxon>
    </lineage>
</organism>
<dbReference type="SUPFAM" id="SSF47384">
    <property type="entry name" value="Homodimeric domain of signal transducing histidine kinase"/>
    <property type="match status" value="1"/>
</dbReference>
<dbReference type="Gene3D" id="3.40.50.180">
    <property type="entry name" value="Methylesterase CheB, C-terminal domain"/>
    <property type="match status" value="1"/>
</dbReference>
<evidence type="ECO:0000256" key="9">
    <source>
        <dbReference type="PROSITE-ProRule" id="PRU00050"/>
    </source>
</evidence>
<keyword evidence="7" id="KW-0949">S-adenosyl-L-methionine</keyword>
<dbReference type="KEGG" id="sva:SVA_2791"/>
<dbReference type="SUPFAM" id="SSF52172">
    <property type="entry name" value="CheY-like"/>
    <property type="match status" value="1"/>
</dbReference>
<dbReference type="PROSITE" id="PS50122">
    <property type="entry name" value="CHEB"/>
    <property type="match status" value="1"/>
</dbReference>
<evidence type="ECO:0000256" key="3">
    <source>
        <dbReference type="ARBA" id="ARBA00022500"/>
    </source>
</evidence>
<dbReference type="GO" id="GO:0000155">
    <property type="term" value="F:phosphorelay sensor kinase activity"/>
    <property type="evidence" value="ECO:0007669"/>
    <property type="project" value="InterPro"/>
</dbReference>